<dbReference type="AlphaFoldDB" id="A0A518HF71"/>
<reference evidence="2 3" key="1">
    <citation type="submission" date="2019-02" db="EMBL/GenBank/DDBJ databases">
        <title>Deep-cultivation of Planctomycetes and their phenomic and genomic characterization uncovers novel biology.</title>
        <authorList>
            <person name="Wiegand S."/>
            <person name="Jogler M."/>
            <person name="Boedeker C."/>
            <person name="Pinto D."/>
            <person name="Vollmers J."/>
            <person name="Rivas-Marin E."/>
            <person name="Kohn T."/>
            <person name="Peeters S.H."/>
            <person name="Heuer A."/>
            <person name="Rast P."/>
            <person name="Oberbeckmann S."/>
            <person name="Bunk B."/>
            <person name="Jeske O."/>
            <person name="Meyerdierks A."/>
            <person name="Storesund J.E."/>
            <person name="Kallscheuer N."/>
            <person name="Luecker S."/>
            <person name="Lage O.M."/>
            <person name="Pohl T."/>
            <person name="Merkel B.J."/>
            <person name="Hornburger P."/>
            <person name="Mueller R.-W."/>
            <person name="Bruemmer F."/>
            <person name="Labrenz M."/>
            <person name="Spormann A.M."/>
            <person name="Op den Camp H."/>
            <person name="Overmann J."/>
            <person name="Amann R."/>
            <person name="Jetten M.S.M."/>
            <person name="Mascher T."/>
            <person name="Medema M.H."/>
            <person name="Devos D.P."/>
            <person name="Kaster A.-K."/>
            <person name="Ovreas L."/>
            <person name="Rohde M."/>
            <person name="Galperin M.Y."/>
            <person name="Jogler C."/>
        </authorList>
    </citation>
    <scope>NUCLEOTIDE SEQUENCE [LARGE SCALE GENOMIC DNA]</scope>
    <source>
        <strain evidence="2 3">ElP</strain>
        <plasmid evidence="3">pelp_3</plasmid>
    </source>
</reference>
<accession>A0A518HF71</accession>
<keyword evidence="2" id="KW-0614">Plasmid</keyword>
<proteinExistence type="predicted"/>
<dbReference type="RefSeq" id="WP_145279699.1">
    <property type="nucleotide sequence ID" value="NZ_CP036429.1"/>
</dbReference>
<dbReference type="EMBL" id="CP036429">
    <property type="protein sequence ID" value="QDV39494.1"/>
    <property type="molecule type" value="Genomic_DNA"/>
</dbReference>
<dbReference type="Proteomes" id="UP000317835">
    <property type="component" value="Plasmid pElP_3"/>
</dbReference>
<evidence type="ECO:0000256" key="1">
    <source>
        <dbReference type="SAM" id="MobiDB-lite"/>
    </source>
</evidence>
<organism evidence="2 3">
    <name type="scientific">Tautonia plasticadhaerens</name>
    <dbReference type="NCBI Taxonomy" id="2527974"/>
    <lineage>
        <taxon>Bacteria</taxon>
        <taxon>Pseudomonadati</taxon>
        <taxon>Planctomycetota</taxon>
        <taxon>Planctomycetia</taxon>
        <taxon>Isosphaerales</taxon>
        <taxon>Isosphaeraceae</taxon>
        <taxon>Tautonia</taxon>
    </lineage>
</organism>
<gene>
    <name evidence="2" type="ORF">ElP_74620</name>
</gene>
<geneLocation type="plasmid" evidence="3">
    <name>pelp_3</name>
</geneLocation>
<dbReference type="KEGG" id="tpla:ElP_74620"/>
<name>A0A518HF71_9BACT</name>
<evidence type="ECO:0000313" key="3">
    <source>
        <dbReference type="Proteomes" id="UP000317835"/>
    </source>
</evidence>
<evidence type="ECO:0000313" key="2">
    <source>
        <dbReference type="EMBL" id="QDV39494.1"/>
    </source>
</evidence>
<sequence>MTRFHSSARLTTPRRRSACRPQSEPLEGRQLLSAGDLDLTFGTGGFVVTSPSVEGKKTGYTQDHANAAQIQGDGKIVVAGDAVRLATGGRSDFSLVVVRY</sequence>
<keyword evidence="3" id="KW-1185">Reference proteome</keyword>
<protein>
    <submittedName>
        <fullName evidence="2">Uncharacterized protein</fullName>
    </submittedName>
</protein>
<feature type="compositionally biased region" description="Polar residues" evidence="1">
    <location>
        <begin position="1"/>
        <end position="10"/>
    </location>
</feature>
<feature type="region of interest" description="Disordered" evidence="1">
    <location>
        <begin position="1"/>
        <end position="27"/>
    </location>
</feature>